<feature type="transmembrane region" description="Helical" evidence="2">
    <location>
        <begin position="374"/>
        <end position="395"/>
    </location>
</feature>
<dbReference type="RefSeq" id="WP_143159462.1">
    <property type="nucleotide sequence ID" value="NZ_FRAW01000028.1"/>
</dbReference>
<dbReference type="PANTHER" id="PTHR33619:SF3">
    <property type="entry name" value="POLYSACCHARIDE EXPORT PROTEIN GFCE-RELATED"/>
    <property type="match status" value="1"/>
</dbReference>
<evidence type="ECO:0000313" key="6">
    <source>
        <dbReference type="Proteomes" id="UP000184275"/>
    </source>
</evidence>
<evidence type="ECO:0000259" key="4">
    <source>
        <dbReference type="Pfam" id="PF02563"/>
    </source>
</evidence>
<evidence type="ECO:0000313" key="5">
    <source>
        <dbReference type="EMBL" id="SHK99452.1"/>
    </source>
</evidence>
<dbReference type="Gene3D" id="3.30.1950.10">
    <property type="entry name" value="wza like domain"/>
    <property type="match status" value="1"/>
</dbReference>
<sequence length="396" mass="43983">MYLKKLLAFWLWFVCFPAILFAAESGGSAYPSFSSMPQQSSSLQRNSVTMQPSYSEGVVDSNYILGPGDYLDIMLENTYLSAKVYPDGSIVIEECGSVNVAGKNLAQAREDILKMVADRYNPKYCFVQLAQMKKMIVNVMGAVPQVGQVFVEPQTRLTRLLKLVGDILPQGRDDDVWVIRGGDTTHVNSFKIFNEGDFSSDIVLEPGDQIFVPFADMKNSVTLILPNYRSALPYVEGKTVADYFLSAGGNRIHNLGYQSVTIRKKDNSTEQIPINEADKYVPSVGVEIEYTTKPLLVYVGGAVAGVGRQQYDPSWHALDYISAAGVLTTTGSFDQVKVIRGDRETIYVNATRDPILPGDYIEIPKSTYERFKDFTLFVASLLTVVSSAFIIYVNYK</sequence>
<reference evidence="6" key="1">
    <citation type="submission" date="2016-11" db="EMBL/GenBank/DDBJ databases">
        <authorList>
            <person name="Varghese N."/>
            <person name="Submissions S."/>
        </authorList>
    </citation>
    <scope>NUCLEOTIDE SEQUENCE [LARGE SCALE GENOMIC DNA]</scope>
    <source>
        <strain evidence="6">UWOS</strain>
    </source>
</reference>
<feature type="signal peptide" evidence="3">
    <location>
        <begin position="1"/>
        <end position="22"/>
    </location>
</feature>
<keyword evidence="2" id="KW-1133">Transmembrane helix</keyword>
<accession>A0A1M6X0B8</accession>
<gene>
    <name evidence="5" type="ORF">SAMN05720469_12814</name>
</gene>
<keyword evidence="2" id="KW-0472">Membrane</keyword>
<keyword evidence="6" id="KW-1185">Reference proteome</keyword>
<dbReference type="EMBL" id="FRAW01000028">
    <property type="protein sequence ID" value="SHK99452.1"/>
    <property type="molecule type" value="Genomic_DNA"/>
</dbReference>
<name>A0A1M6X0B8_9BACT</name>
<protein>
    <submittedName>
        <fullName evidence="5">Protein involved in polysaccharide export, contains SLBB domain of the beta-grasp fold</fullName>
    </submittedName>
</protein>
<dbReference type="Proteomes" id="UP000184275">
    <property type="component" value="Unassembled WGS sequence"/>
</dbReference>
<keyword evidence="2" id="KW-0812">Transmembrane</keyword>
<evidence type="ECO:0000256" key="2">
    <source>
        <dbReference type="SAM" id="Phobius"/>
    </source>
</evidence>
<keyword evidence="1 3" id="KW-0732">Signal</keyword>
<feature type="chain" id="PRO_5012658132" evidence="3">
    <location>
        <begin position="23"/>
        <end position="396"/>
    </location>
</feature>
<dbReference type="Gene3D" id="3.10.560.10">
    <property type="entry name" value="Outer membrane lipoprotein wza domain like"/>
    <property type="match status" value="2"/>
</dbReference>
<dbReference type="Pfam" id="PF02563">
    <property type="entry name" value="Poly_export"/>
    <property type="match status" value="1"/>
</dbReference>
<feature type="domain" description="Polysaccharide export protein N-terminal" evidence="4">
    <location>
        <begin position="60"/>
        <end position="120"/>
    </location>
</feature>
<dbReference type="PANTHER" id="PTHR33619">
    <property type="entry name" value="POLYSACCHARIDE EXPORT PROTEIN GFCE-RELATED"/>
    <property type="match status" value="1"/>
</dbReference>
<dbReference type="InterPro" id="IPR049712">
    <property type="entry name" value="Poly_export"/>
</dbReference>
<dbReference type="AlphaFoldDB" id="A0A1M6X0B8"/>
<dbReference type="InterPro" id="IPR003715">
    <property type="entry name" value="Poly_export_N"/>
</dbReference>
<evidence type="ECO:0000256" key="3">
    <source>
        <dbReference type="SAM" id="SignalP"/>
    </source>
</evidence>
<organism evidence="5 6">
    <name type="scientific">Fibrobacter intestinalis</name>
    <dbReference type="NCBI Taxonomy" id="28122"/>
    <lineage>
        <taxon>Bacteria</taxon>
        <taxon>Pseudomonadati</taxon>
        <taxon>Fibrobacterota</taxon>
        <taxon>Fibrobacteria</taxon>
        <taxon>Fibrobacterales</taxon>
        <taxon>Fibrobacteraceae</taxon>
        <taxon>Fibrobacter</taxon>
    </lineage>
</organism>
<evidence type="ECO:0000256" key="1">
    <source>
        <dbReference type="ARBA" id="ARBA00022729"/>
    </source>
</evidence>
<dbReference type="GO" id="GO:0015159">
    <property type="term" value="F:polysaccharide transmembrane transporter activity"/>
    <property type="evidence" value="ECO:0007669"/>
    <property type="project" value="InterPro"/>
</dbReference>
<proteinExistence type="predicted"/>